<feature type="domain" description="O-methyltransferase dimerisation" evidence="6">
    <location>
        <begin position="28"/>
        <end position="93"/>
    </location>
</feature>
<evidence type="ECO:0000256" key="3">
    <source>
        <dbReference type="ARBA" id="ARBA00022691"/>
    </source>
</evidence>
<evidence type="ECO:0000313" key="7">
    <source>
        <dbReference type="EMBL" id="XBO41854.1"/>
    </source>
</evidence>
<dbReference type="InterPro" id="IPR012967">
    <property type="entry name" value="COMT_dimerisation"/>
</dbReference>
<dbReference type="PIRSF" id="PIRSF005739">
    <property type="entry name" value="O-mtase"/>
    <property type="match status" value="1"/>
</dbReference>
<feature type="active site" description="Proton acceptor" evidence="4">
    <location>
        <position position="259"/>
    </location>
</feature>
<evidence type="ECO:0000256" key="4">
    <source>
        <dbReference type="PIRSR" id="PIRSR005739-1"/>
    </source>
</evidence>
<reference evidence="7" key="1">
    <citation type="submission" date="2024-05" db="EMBL/GenBank/DDBJ databases">
        <authorList>
            <person name="Kim S."/>
            <person name="Heo J."/>
            <person name="Choi H."/>
            <person name="Choi Y."/>
            <person name="Kwon S.-W."/>
            <person name="Kim Y."/>
        </authorList>
    </citation>
    <scope>NUCLEOTIDE SEQUENCE</scope>
    <source>
        <strain evidence="7">KACC 23698</strain>
    </source>
</reference>
<dbReference type="EMBL" id="CP157484">
    <property type="protein sequence ID" value="XBO41854.1"/>
    <property type="molecule type" value="Genomic_DNA"/>
</dbReference>
<keyword evidence="1 7" id="KW-0489">Methyltransferase</keyword>
<dbReference type="AlphaFoldDB" id="A0AAU7JP02"/>
<dbReference type="InterPro" id="IPR036388">
    <property type="entry name" value="WH-like_DNA-bd_sf"/>
</dbReference>
<dbReference type="Gene3D" id="3.40.50.150">
    <property type="entry name" value="Vaccinia Virus protein VP39"/>
    <property type="match status" value="1"/>
</dbReference>
<keyword evidence="2" id="KW-0808">Transferase</keyword>
<dbReference type="GO" id="GO:0032259">
    <property type="term" value="P:methylation"/>
    <property type="evidence" value="ECO:0007669"/>
    <property type="project" value="UniProtKB-KW"/>
</dbReference>
<dbReference type="Pfam" id="PF08100">
    <property type="entry name" value="Dimerisation"/>
    <property type="match status" value="1"/>
</dbReference>
<dbReference type="PANTHER" id="PTHR43712">
    <property type="entry name" value="PUTATIVE (AFU_ORTHOLOGUE AFUA_4G14580)-RELATED"/>
    <property type="match status" value="1"/>
</dbReference>
<feature type="domain" description="O-methyltransferase C-terminal" evidence="5">
    <location>
        <begin position="119"/>
        <end position="331"/>
    </location>
</feature>
<dbReference type="InterPro" id="IPR001077">
    <property type="entry name" value="COMT_C"/>
</dbReference>
<dbReference type="GO" id="GO:0008171">
    <property type="term" value="F:O-methyltransferase activity"/>
    <property type="evidence" value="ECO:0007669"/>
    <property type="project" value="InterPro"/>
</dbReference>
<dbReference type="SUPFAM" id="SSF53335">
    <property type="entry name" value="S-adenosyl-L-methionine-dependent methyltransferases"/>
    <property type="match status" value="1"/>
</dbReference>
<evidence type="ECO:0000259" key="6">
    <source>
        <dbReference type="Pfam" id="PF08100"/>
    </source>
</evidence>
<keyword evidence="3" id="KW-0949">S-adenosyl-L-methionine</keyword>
<accession>A0AAU7JP02</accession>
<dbReference type="InterPro" id="IPR029063">
    <property type="entry name" value="SAM-dependent_MTases_sf"/>
</dbReference>
<dbReference type="GO" id="GO:0046983">
    <property type="term" value="F:protein dimerization activity"/>
    <property type="evidence" value="ECO:0007669"/>
    <property type="project" value="InterPro"/>
</dbReference>
<dbReference type="Pfam" id="PF00891">
    <property type="entry name" value="Methyltransf_2"/>
    <property type="match status" value="1"/>
</dbReference>
<evidence type="ECO:0000259" key="5">
    <source>
        <dbReference type="Pfam" id="PF00891"/>
    </source>
</evidence>
<protein>
    <submittedName>
        <fullName evidence="7">Methyltransferase</fullName>
    </submittedName>
</protein>
<dbReference type="Gene3D" id="1.10.10.10">
    <property type="entry name" value="Winged helix-like DNA-binding domain superfamily/Winged helix DNA-binding domain"/>
    <property type="match status" value="1"/>
</dbReference>
<dbReference type="InterPro" id="IPR016461">
    <property type="entry name" value="COMT-like"/>
</dbReference>
<dbReference type="SUPFAM" id="SSF46785">
    <property type="entry name" value="Winged helix' DNA-binding domain"/>
    <property type="match status" value="1"/>
</dbReference>
<dbReference type="InterPro" id="IPR036390">
    <property type="entry name" value="WH_DNA-bd_sf"/>
</dbReference>
<proteinExistence type="predicted"/>
<organism evidence="7">
    <name type="scientific">Alsobacter sp. KACC 23698</name>
    <dbReference type="NCBI Taxonomy" id="3149229"/>
    <lineage>
        <taxon>Bacteria</taxon>
        <taxon>Pseudomonadati</taxon>
        <taxon>Pseudomonadota</taxon>
        <taxon>Alphaproteobacteria</taxon>
        <taxon>Hyphomicrobiales</taxon>
        <taxon>Alsobacteraceae</taxon>
        <taxon>Alsobacter</taxon>
    </lineage>
</organism>
<dbReference type="PANTHER" id="PTHR43712:SF2">
    <property type="entry name" value="O-METHYLTRANSFERASE CICE"/>
    <property type="match status" value="1"/>
</dbReference>
<dbReference type="Gene3D" id="1.10.287.1350">
    <property type="match status" value="1"/>
</dbReference>
<gene>
    <name evidence="7" type="ORF">ABEG18_22895</name>
</gene>
<sequence length="351" mass="37196">MRPGFQRWASSFPLTRRVARRKARETFDLVAGFVYSQVLAATVRLGLLPMLADGPQDAPALARRLGLPVEAASRLLHAAASLKLAQAVGDGRFVLGERGAALLGNPGALAMVEHHAIVYDDLRDPVALLRGEVRATRLSAFWTYAGERRDAAPEAAAAYSALMAASMPLLADDILEAYRFARHRRLLDVGGGEGAFAAAVAARTQDIRITVFDLPEVAARAERRLSGPAFSGRIDVAAGDFFAGLPAGADAASLVRILHDHDDDAALRLLRAIHAALPPGGALLVAEPFAGEAGAEPIGDAYFGFYLLAMGQGRARRPAEVLALLGQAGFASARLVRTRRPMLTGLIVATR</sequence>
<dbReference type="PROSITE" id="PS51683">
    <property type="entry name" value="SAM_OMT_II"/>
    <property type="match status" value="1"/>
</dbReference>
<evidence type="ECO:0000256" key="2">
    <source>
        <dbReference type="ARBA" id="ARBA00022679"/>
    </source>
</evidence>
<name>A0AAU7JP02_9HYPH</name>
<evidence type="ECO:0000256" key="1">
    <source>
        <dbReference type="ARBA" id="ARBA00022603"/>
    </source>
</evidence>